<feature type="signal peptide" evidence="1">
    <location>
        <begin position="1"/>
        <end position="25"/>
    </location>
</feature>
<organism evidence="2 3">
    <name type="scientific">Datura stramonium</name>
    <name type="common">Jimsonweed</name>
    <name type="synonym">Common thornapple</name>
    <dbReference type="NCBI Taxonomy" id="4076"/>
    <lineage>
        <taxon>Eukaryota</taxon>
        <taxon>Viridiplantae</taxon>
        <taxon>Streptophyta</taxon>
        <taxon>Embryophyta</taxon>
        <taxon>Tracheophyta</taxon>
        <taxon>Spermatophyta</taxon>
        <taxon>Magnoliopsida</taxon>
        <taxon>eudicotyledons</taxon>
        <taxon>Gunneridae</taxon>
        <taxon>Pentapetalae</taxon>
        <taxon>asterids</taxon>
        <taxon>lamiids</taxon>
        <taxon>Solanales</taxon>
        <taxon>Solanaceae</taxon>
        <taxon>Solanoideae</taxon>
        <taxon>Datureae</taxon>
        <taxon>Datura</taxon>
    </lineage>
</organism>
<reference evidence="2 3" key="1">
    <citation type="journal article" date="2021" name="BMC Genomics">
        <title>Datura genome reveals duplications of psychoactive alkaloid biosynthetic genes and high mutation rate following tissue culture.</title>
        <authorList>
            <person name="Rajewski A."/>
            <person name="Carter-House D."/>
            <person name="Stajich J."/>
            <person name="Litt A."/>
        </authorList>
    </citation>
    <scope>NUCLEOTIDE SEQUENCE [LARGE SCALE GENOMIC DNA]</scope>
    <source>
        <strain evidence="2">AR-01</strain>
    </source>
</reference>
<dbReference type="Proteomes" id="UP000823775">
    <property type="component" value="Unassembled WGS sequence"/>
</dbReference>
<feature type="chain" id="PRO_5047331544" evidence="1">
    <location>
        <begin position="26"/>
        <end position="79"/>
    </location>
</feature>
<dbReference type="EMBL" id="JACEIK010000406">
    <property type="protein sequence ID" value="MCD7456525.1"/>
    <property type="molecule type" value="Genomic_DNA"/>
</dbReference>
<protein>
    <submittedName>
        <fullName evidence="2">Uncharacterized protein</fullName>
    </submittedName>
</protein>
<accession>A0ABS8SCI0</accession>
<proteinExistence type="predicted"/>
<evidence type="ECO:0000313" key="2">
    <source>
        <dbReference type="EMBL" id="MCD7456525.1"/>
    </source>
</evidence>
<evidence type="ECO:0000256" key="1">
    <source>
        <dbReference type="SAM" id="SignalP"/>
    </source>
</evidence>
<keyword evidence="1" id="KW-0732">Signal</keyword>
<name>A0ABS8SCI0_DATST</name>
<evidence type="ECO:0000313" key="3">
    <source>
        <dbReference type="Proteomes" id="UP000823775"/>
    </source>
</evidence>
<keyword evidence="3" id="KW-1185">Reference proteome</keyword>
<comment type="caution">
    <text evidence="2">The sequence shown here is derived from an EMBL/GenBank/DDBJ whole genome shotgun (WGS) entry which is preliminary data.</text>
</comment>
<gene>
    <name evidence="2" type="ORF">HAX54_031989</name>
</gene>
<sequence length="79" mass="8269">MSTSVLKDALVCVLGLLEGIAHVEGQPATVASSRFMAMPLSGIGGVVDSIKDFELMRWGSSVVLWKSGPAPFVPTLVPL</sequence>